<dbReference type="Gene3D" id="3.40.50.300">
    <property type="entry name" value="P-loop containing nucleotide triphosphate hydrolases"/>
    <property type="match status" value="3"/>
</dbReference>
<evidence type="ECO:0000256" key="3">
    <source>
        <dbReference type="ARBA" id="ARBA00007650"/>
    </source>
</evidence>
<feature type="domain" description="SecA family profile" evidence="17">
    <location>
        <begin position="1"/>
        <end position="603"/>
    </location>
</feature>
<keyword evidence="9" id="KW-0862">Zinc</keyword>
<dbReference type="SUPFAM" id="SSF81886">
    <property type="entry name" value="Helical scaffold and wing domains of SecA"/>
    <property type="match status" value="1"/>
</dbReference>
<evidence type="ECO:0000313" key="18">
    <source>
        <dbReference type="EMBL" id="EKE26934.1"/>
    </source>
</evidence>
<proteinExistence type="inferred from homology"/>
<dbReference type="AlphaFoldDB" id="K2G9T6"/>
<dbReference type="PANTHER" id="PTHR30612:SF0">
    <property type="entry name" value="CHLOROPLAST PROTEIN-TRANSPORTING ATPASE"/>
    <property type="match status" value="1"/>
</dbReference>
<dbReference type="InterPro" id="IPR011116">
    <property type="entry name" value="SecA_Wing/Scaffold"/>
</dbReference>
<dbReference type="Pfam" id="PF01043">
    <property type="entry name" value="SecA_PP_bind"/>
    <property type="match status" value="1"/>
</dbReference>
<evidence type="ECO:0000256" key="7">
    <source>
        <dbReference type="ARBA" id="ARBA00022723"/>
    </source>
</evidence>
<reference evidence="18" key="1">
    <citation type="journal article" date="2012" name="Science">
        <title>Fermentation, hydrogen, and sulfur metabolism in multiple uncultivated bacterial phyla.</title>
        <authorList>
            <person name="Wrighton K.C."/>
            <person name="Thomas B.C."/>
            <person name="Sharon I."/>
            <person name="Miller C.S."/>
            <person name="Castelle C.J."/>
            <person name="VerBerkmoes N.C."/>
            <person name="Wilkins M.J."/>
            <person name="Hettich R.L."/>
            <person name="Lipton M.S."/>
            <person name="Williams K.H."/>
            <person name="Long P.E."/>
            <person name="Banfield J.F."/>
        </authorList>
    </citation>
    <scope>NUCLEOTIDE SEQUENCE [LARGE SCALE GENOMIC DNA]</scope>
</reference>
<dbReference type="InterPro" id="IPR011115">
    <property type="entry name" value="SecA_DEAD"/>
</dbReference>
<dbReference type="NCBIfam" id="NF009538">
    <property type="entry name" value="PRK12904.1"/>
    <property type="match status" value="1"/>
</dbReference>
<keyword evidence="5" id="KW-1003">Cell membrane</keyword>
<dbReference type="GO" id="GO:0031522">
    <property type="term" value="C:cell envelope Sec protein transport complex"/>
    <property type="evidence" value="ECO:0007669"/>
    <property type="project" value="TreeGrafter"/>
</dbReference>
<dbReference type="NCBIfam" id="TIGR00963">
    <property type="entry name" value="secA"/>
    <property type="match status" value="1"/>
</dbReference>
<dbReference type="Pfam" id="PF02810">
    <property type="entry name" value="SEC-C"/>
    <property type="match status" value="1"/>
</dbReference>
<sequence>FGDPNEKQVRKYFEQVEQIKKIEDKFELELDSLEKVQEKTRYFMSLFEWLDYTNPDDHKKIKEILDSIKLEAFAVHRTACKLINWKEFDLWDKKILWNMIPFDVQLVWALSLNDWNISEMKTWEWKTLVATISAYLNALVWIPVHIVTVNDYLAWRDAKEMWIIYNALWLSVWVIIHSQNNIQKQENYSKNIVYITNNELWFDYLRDNMAIAKDRRVIWPLFYAIVDEVDSILVDEARTPLIISSPDMEPTSKYVKFAQISKVLKENIHYKIDEKQKTATLTEDWIQEIEKMLWIDNIYVSAHYNDIHHIENALKAWTVYRKDIDYLVRNDEVMIIDEHTWRVLSGRRYSDGLHQAIEAKEWVTIQQESKTLASITFQNLFRIYKKLSWMTWTAKTEEEEFIKIYNLEVMVIPTNRPMIRDDKSDLLFKNEVWKFKYLVNLIKQYHKVWQPILVWTVSVAKSEYLSDLLQKEWIPHEVLNAKQDSREAEIISKAGHFWSITIATNMAWRWTDIKLDEKAKELGWEITIWTQTYKVWWLVVIWTEKHETRRIDNQLRWRSWRQWDPWLSQFLVSPQDDIMRIFGWDKLFWIFNSPMFASIPDDEPLMESKMLTKRIDWVQKQVEWRNFDIRKHVLEYDDVLNNHRMVIYSRRNKILNQENVHEEVIEMLSNQVSSFIDSKIIEDNFDRIEDEDKMNIVEEINNFANFEIIDINTFEKTTTKQELKDEIYPLLLDKIQEIKSSIKEEDFFDFEKKIYLQSIDELWMRHIDDMSHLREEVAFEGYAQKNPLIVYKERSYDKFISLLSEIEFKIIKWVLTANPKWQIEQIEINENNLSLLFDEAWISWINSLDDLGWLKNLLSDAYEKNFKMSQSENDWIRVYKADNNEVNQTQYKWVWRNEPCPCWSGKKFKHCHWK</sequence>
<dbReference type="InterPro" id="IPR014018">
    <property type="entry name" value="SecA_motor_DEAD"/>
</dbReference>
<evidence type="ECO:0000256" key="10">
    <source>
        <dbReference type="ARBA" id="ARBA00022840"/>
    </source>
</evidence>
<dbReference type="Gene3D" id="3.10.450.50">
    <property type="match status" value="1"/>
</dbReference>
<organism evidence="18">
    <name type="scientific">uncultured bacterium</name>
    <name type="common">gcode 4</name>
    <dbReference type="NCBI Taxonomy" id="1234023"/>
    <lineage>
        <taxon>Bacteria</taxon>
        <taxon>environmental samples</taxon>
    </lineage>
</organism>
<evidence type="ECO:0000256" key="8">
    <source>
        <dbReference type="ARBA" id="ARBA00022741"/>
    </source>
</evidence>
<evidence type="ECO:0000256" key="4">
    <source>
        <dbReference type="ARBA" id="ARBA00022448"/>
    </source>
</evidence>
<evidence type="ECO:0000256" key="12">
    <source>
        <dbReference type="ARBA" id="ARBA00022967"/>
    </source>
</evidence>
<gene>
    <name evidence="18" type="ORF">ACD_4C00115G0010</name>
</gene>
<dbReference type="InterPro" id="IPR027417">
    <property type="entry name" value="P-loop_NTPase"/>
</dbReference>
<keyword evidence="14" id="KW-0472">Membrane</keyword>
<dbReference type="Pfam" id="PF07516">
    <property type="entry name" value="SecA_SW"/>
    <property type="match status" value="1"/>
</dbReference>
<feature type="non-terminal residue" evidence="18">
    <location>
        <position position="1"/>
    </location>
</feature>
<dbReference type="InterPro" id="IPR011130">
    <property type="entry name" value="SecA_preprotein_X-link_dom"/>
</dbReference>
<keyword evidence="6" id="KW-0963">Cytoplasm</keyword>
<evidence type="ECO:0000256" key="1">
    <source>
        <dbReference type="ARBA" id="ARBA00001947"/>
    </source>
</evidence>
<dbReference type="FunFam" id="3.40.50.300:FF:000429">
    <property type="entry name" value="Preprotein translocase subunit SecA"/>
    <property type="match status" value="1"/>
</dbReference>
<dbReference type="PROSITE" id="PS51192">
    <property type="entry name" value="HELICASE_ATP_BIND_1"/>
    <property type="match status" value="1"/>
</dbReference>
<dbReference type="InterPro" id="IPR036670">
    <property type="entry name" value="SecA_X-link_sf"/>
</dbReference>
<dbReference type="InterPro" id="IPR004027">
    <property type="entry name" value="SEC_C_motif"/>
</dbReference>
<dbReference type="HAMAP" id="MF_01382">
    <property type="entry name" value="SecA"/>
    <property type="match status" value="1"/>
</dbReference>
<dbReference type="EMBL" id="AMFJ01000631">
    <property type="protein sequence ID" value="EKE26934.1"/>
    <property type="molecule type" value="Genomic_DNA"/>
</dbReference>
<comment type="subcellular location">
    <subcellularLocation>
        <location evidence="2">Membrane</location>
        <topology evidence="2">Peripheral membrane protein</topology>
    </subcellularLocation>
</comment>
<dbReference type="Gene3D" id="3.90.1440.10">
    <property type="entry name" value="SecA, preprotein cross-linking domain"/>
    <property type="match status" value="1"/>
</dbReference>
<dbReference type="GO" id="GO:0005524">
    <property type="term" value="F:ATP binding"/>
    <property type="evidence" value="ECO:0007669"/>
    <property type="project" value="UniProtKB-KW"/>
</dbReference>
<dbReference type="InterPro" id="IPR044722">
    <property type="entry name" value="SecA_SF2_C"/>
</dbReference>
<name>K2G9T6_9BACT</name>
<keyword evidence="11 15" id="KW-0653">Protein transport</keyword>
<comment type="caution">
    <text evidence="18">The sequence shown here is derived from an EMBL/GenBank/DDBJ whole genome shotgun (WGS) entry which is preliminary data.</text>
</comment>
<keyword evidence="4 15" id="KW-0813">Transport</keyword>
<dbReference type="SUPFAM" id="SSF81767">
    <property type="entry name" value="Pre-protein crosslinking domain of SecA"/>
    <property type="match status" value="1"/>
</dbReference>
<dbReference type="CDD" id="cd17928">
    <property type="entry name" value="DEXDc_SecA"/>
    <property type="match status" value="1"/>
</dbReference>
<evidence type="ECO:0000256" key="13">
    <source>
        <dbReference type="ARBA" id="ARBA00023010"/>
    </source>
</evidence>
<keyword evidence="7" id="KW-0479">Metal-binding</keyword>
<dbReference type="SMART" id="SM00958">
    <property type="entry name" value="SecA_PP_bind"/>
    <property type="match status" value="1"/>
</dbReference>
<evidence type="ECO:0000256" key="9">
    <source>
        <dbReference type="ARBA" id="ARBA00022833"/>
    </source>
</evidence>
<dbReference type="GO" id="GO:0005829">
    <property type="term" value="C:cytosol"/>
    <property type="evidence" value="ECO:0007669"/>
    <property type="project" value="TreeGrafter"/>
</dbReference>
<evidence type="ECO:0000256" key="14">
    <source>
        <dbReference type="ARBA" id="ARBA00023136"/>
    </source>
</evidence>
<accession>K2G9T6</accession>
<dbReference type="GO" id="GO:0006605">
    <property type="term" value="P:protein targeting"/>
    <property type="evidence" value="ECO:0007669"/>
    <property type="project" value="InterPro"/>
</dbReference>
<dbReference type="PROSITE" id="PS51196">
    <property type="entry name" value="SECA_MOTOR_DEAD"/>
    <property type="match status" value="1"/>
</dbReference>
<dbReference type="CDD" id="cd18803">
    <property type="entry name" value="SF2_C_secA"/>
    <property type="match status" value="1"/>
</dbReference>
<dbReference type="PANTHER" id="PTHR30612">
    <property type="entry name" value="SECA INNER MEMBRANE COMPONENT OF SEC PROTEIN SECRETION SYSTEM"/>
    <property type="match status" value="1"/>
</dbReference>
<dbReference type="GO" id="GO:0005886">
    <property type="term" value="C:plasma membrane"/>
    <property type="evidence" value="ECO:0007669"/>
    <property type="project" value="TreeGrafter"/>
</dbReference>
<evidence type="ECO:0000256" key="11">
    <source>
        <dbReference type="ARBA" id="ARBA00022927"/>
    </source>
</evidence>
<dbReference type="SUPFAM" id="SSF52540">
    <property type="entry name" value="P-loop containing nucleoside triphosphate hydrolases"/>
    <property type="match status" value="2"/>
</dbReference>
<keyword evidence="12" id="KW-1278">Translocase</keyword>
<evidence type="ECO:0000259" key="17">
    <source>
        <dbReference type="PROSITE" id="PS51196"/>
    </source>
</evidence>
<dbReference type="GO" id="GO:0043952">
    <property type="term" value="P:protein transport by the Sec complex"/>
    <property type="evidence" value="ECO:0007669"/>
    <property type="project" value="TreeGrafter"/>
</dbReference>
<dbReference type="Gene3D" id="1.10.3060.10">
    <property type="entry name" value="Helical scaffold and wing domains of SecA"/>
    <property type="match status" value="1"/>
</dbReference>
<dbReference type="SMART" id="SM00957">
    <property type="entry name" value="SecA_DEAD"/>
    <property type="match status" value="1"/>
</dbReference>
<protein>
    <recommendedName>
        <fullName evidence="15">Protein translocase subunit SecA</fullName>
    </recommendedName>
</protein>
<evidence type="ECO:0000256" key="15">
    <source>
        <dbReference type="RuleBase" id="RU003874"/>
    </source>
</evidence>
<keyword evidence="10 15" id="KW-0067">ATP-binding</keyword>
<dbReference type="InterPro" id="IPR014001">
    <property type="entry name" value="Helicase_ATP-bd"/>
</dbReference>
<evidence type="ECO:0000256" key="6">
    <source>
        <dbReference type="ARBA" id="ARBA00022490"/>
    </source>
</evidence>
<dbReference type="Pfam" id="PF21090">
    <property type="entry name" value="P-loop_SecA"/>
    <property type="match status" value="1"/>
</dbReference>
<comment type="similarity">
    <text evidence="3 15">Belongs to the SecA family.</text>
</comment>
<comment type="cofactor">
    <cofactor evidence="1">
        <name>Zn(2+)</name>
        <dbReference type="ChEBI" id="CHEBI:29105"/>
    </cofactor>
</comment>
<feature type="domain" description="Helicase ATP-binding" evidence="16">
    <location>
        <begin position="107"/>
        <end position="266"/>
    </location>
</feature>
<dbReference type="GO" id="GO:0017038">
    <property type="term" value="P:protein import"/>
    <property type="evidence" value="ECO:0007669"/>
    <property type="project" value="InterPro"/>
</dbReference>
<keyword evidence="8 15" id="KW-0547">Nucleotide-binding</keyword>
<dbReference type="PRINTS" id="PR00906">
    <property type="entry name" value="SECA"/>
</dbReference>
<dbReference type="GO" id="GO:0046872">
    <property type="term" value="F:metal ion binding"/>
    <property type="evidence" value="ECO:0007669"/>
    <property type="project" value="UniProtKB-KW"/>
</dbReference>
<evidence type="ECO:0000256" key="2">
    <source>
        <dbReference type="ARBA" id="ARBA00004170"/>
    </source>
</evidence>
<dbReference type="GO" id="GO:0006886">
    <property type="term" value="P:intracellular protein transport"/>
    <property type="evidence" value="ECO:0007669"/>
    <property type="project" value="InterPro"/>
</dbReference>
<dbReference type="InterPro" id="IPR000185">
    <property type="entry name" value="SecA"/>
</dbReference>
<dbReference type="Pfam" id="PF07517">
    <property type="entry name" value="SecA_DEAD"/>
    <property type="match status" value="1"/>
</dbReference>
<evidence type="ECO:0000259" key="16">
    <source>
        <dbReference type="PROSITE" id="PS51192"/>
    </source>
</evidence>
<evidence type="ECO:0000256" key="5">
    <source>
        <dbReference type="ARBA" id="ARBA00022475"/>
    </source>
</evidence>
<dbReference type="InterPro" id="IPR036266">
    <property type="entry name" value="SecA_Wing/Scaffold_sf"/>
</dbReference>
<keyword evidence="13 15" id="KW-0811">Translocation</keyword>